<dbReference type="PANTHER" id="PTHR11699">
    <property type="entry name" value="ALDEHYDE DEHYDROGENASE-RELATED"/>
    <property type="match status" value="1"/>
</dbReference>
<name>A0A8S3DTG4_9BILA</name>
<comment type="similarity">
    <text evidence="1">Belongs to the aldehyde dehydrogenase family.</text>
</comment>
<dbReference type="Proteomes" id="UP000676336">
    <property type="component" value="Unassembled WGS sequence"/>
</dbReference>
<accession>A0A8S3DTG4</accession>
<dbReference type="Gene3D" id="3.40.309.10">
    <property type="entry name" value="Aldehyde Dehydrogenase, Chain A, domain 2"/>
    <property type="match status" value="1"/>
</dbReference>
<dbReference type="Pfam" id="PF00171">
    <property type="entry name" value="Aldedh"/>
    <property type="match status" value="1"/>
</dbReference>
<organism evidence="3 4">
    <name type="scientific">Rotaria magnacalcarata</name>
    <dbReference type="NCBI Taxonomy" id="392030"/>
    <lineage>
        <taxon>Eukaryota</taxon>
        <taxon>Metazoa</taxon>
        <taxon>Spiralia</taxon>
        <taxon>Gnathifera</taxon>
        <taxon>Rotifera</taxon>
        <taxon>Eurotatoria</taxon>
        <taxon>Bdelloidea</taxon>
        <taxon>Philodinida</taxon>
        <taxon>Philodinidae</taxon>
        <taxon>Rotaria</taxon>
    </lineage>
</organism>
<dbReference type="InterPro" id="IPR016163">
    <property type="entry name" value="Ald_DH_C"/>
</dbReference>
<dbReference type="InterPro" id="IPR016161">
    <property type="entry name" value="Ald_DH/histidinol_DH"/>
</dbReference>
<dbReference type="InterPro" id="IPR015590">
    <property type="entry name" value="Aldehyde_DH_dom"/>
</dbReference>
<dbReference type="AlphaFoldDB" id="A0A8S3DTG4"/>
<dbReference type="Gene3D" id="3.40.605.10">
    <property type="entry name" value="Aldehyde Dehydrogenase, Chain A, domain 1"/>
    <property type="match status" value="2"/>
</dbReference>
<dbReference type="EMBL" id="CAJOBI010205305">
    <property type="protein sequence ID" value="CAF5003295.1"/>
    <property type="molecule type" value="Genomic_DNA"/>
</dbReference>
<dbReference type="InterPro" id="IPR016162">
    <property type="entry name" value="Ald_DH_N"/>
</dbReference>
<feature type="non-terminal residue" evidence="3">
    <location>
        <position position="396"/>
    </location>
</feature>
<dbReference type="SUPFAM" id="SSF53720">
    <property type="entry name" value="ALDH-like"/>
    <property type="match status" value="1"/>
</dbReference>
<sequence length="396" mass="44247">SNLLNSELKNEIAYLYKQNNSHVCSTTVPIKFTKIFINNEWHNAELHTTFAVCDPRTGEEICQVEESTKVDVDKAVKAARNAFRNDSEWRKMKAVVRADLMRKFAEYLRRDIDYLSKLETLNNGKPLEENKMDITISADCIDYYAGLVGKIMNETSETRTGSFVHYYHAPIGNTIILKPAEETPLTALYCASLLKEAGFPPGVVNVLPGDGSECGQFIVTHEGIDKVFFTGSVEVGGKVQELAAKSNVKRFSLELREKCPLIICEDADLDSAVELTHRTIFADSAQSCFAGSRIFVHEKIYAQFVIKCVELTDRRVVGDPFDSKAEQGPQINDEKFQKTIKYIESGKKQGAKLECGGERFGTNGFFIRPTVFSNVTDDMDITSDEVGSVSLNKLDI</sequence>
<proteinExistence type="inferred from homology"/>
<evidence type="ECO:0000259" key="2">
    <source>
        <dbReference type="Pfam" id="PF00171"/>
    </source>
</evidence>
<reference evidence="3" key="1">
    <citation type="submission" date="2021-02" db="EMBL/GenBank/DDBJ databases">
        <authorList>
            <person name="Nowell W R."/>
        </authorList>
    </citation>
    <scope>NUCLEOTIDE SEQUENCE</scope>
</reference>
<dbReference type="FunFam" id="3.40.309.10:FF:000001">
    <property type="entry name" value="Mitochondrial aldehyde dehydrogenase 2"/>
    <property type="match status" value="1"/>
</dbReference>
<evidence type="ECO:0000256" key="1">
    <source>
        <dbReference type="ARBA" id="ARBA00009986"/>
    </source>
</evidence>
<dbReference type="GO" id="GO:0016620">
    <property type="term" value="F:oxidoreductase activity, acting on the aldehyde or oxo group of donors, NAD or NADP as acceptor"/>
    <property type="evidence" value="ECO:0007669"/>
    <property type="project" value="InterPro"/>
</dbReference>
<evidence type="ECO:0000313" key="3">
    <source>
        <dbReference type="EMBL" id="CAF5003295.1"/>
    </source>
</evidence>
<gene>
    <name evidence="3" type="ORF">SMN809_LOCUS56853</name>
</gene>
<evidence type="ECO:0000313" key="4">
    <source>
        <dbReference type="Proteomes" id="UP000676336"/>
    </source>
</evidence>
<protein>
    <recommendedName>
        <fullName evidence="2">Aldehyde dehydrogenase domain-containing protein</fullName>
    </recommendedName>
</protein>
<comment type="caution">
    <text evidence="3">The sequence shown here is derived from an EMBL/GenBank/DDBJ whole genome shotgun (WGS) entry which is preliminary data.</text>
</comment>
<feature type="domain" description="Aldehyde dehydrogenase" evidence="2">
    <location>
        <begin position="171"/>
        <end position="386"/>
    </location>
</feature>